<dbReference type="EMBL" id="WIXP02000016">
    <property type="protein sequence ID" value="KAF6198154.1"/>
    <property type="molecule type" value="Genomic_DNA"/>
</dbReference>
<dbReference type="AlphaFoldDB" id="A0A6A4J2V4"/>
<proteinExistence type="predicted"/>
<accession>A0A6A4J2V4</accession>
<protein>
    <submittedName>
        <fullName evidence="1">Uncharacterized protein</fullName>
    </submittedName>
</protein>
<sequence>MLERYVLWMVENPKHYRPPYLMKCGYFQRIVDKHGGSEEAIRQKTAAMKLLAAKAGKSMAGLNIGMQSDLKKLKEMSEAGKKPKNQE</sequence>
<reference evidence="1" key="1">
    <citation type="journal article" date="2021" name="Mol. Ecol. Resour.">
        <title>Apolygus lucorum genome provides insights into omnivorousness and mesophyll feeding.</title>
        <authorList>
            <person name="Liu Y."/>
            <person name="Liu H."/>
            <person name="Wang H."/>
            <person name="Huang T."/>
            <person name="Liu B."/>
            <person name="Yang B."/>
            <person name="Yin L."/>
            <person name="Li B."/>
            <person name="Zhang Y."/>
            <person name="Zhang S."/>
            <person name="Jiang F."/>
            <person name="Zhang X."/>
            <person name="Ren Y."/>
            <person name="Wang B."/>
            <person name="Wang S."/>
            <person name="Lu Y."/>
            <person name="Wu K."/>
            <person name="Fan W."/>
            <person name="Wang G."/>
        </authorList>
    </citation>
    <scope>NUCLEOTIDE SEQUENCE</scope>
    <source>
        <strain evidence="1">12Hb</strain>
    </source>
</reference>
<evidence type="ECO:0000313" key="2">
    <source>
        <dbReference type="Proteomes" id="UP000466442"/>
    </source>
</evidence>
<evidence type="ECO:0000313" key="1">
    <source>
        <dbReference type="EMBL" id="KAF6198154.1"/>
    </source>
</evidence>
<comment type="caution">
    <text evidence="1">The sequence shown here is derived from an EMBL/GenBank/DDBJ whole genome shotgun (WGS) entry which is preliminary data.</text>
</comment>
<organism evidence="1 2">
    <name type="scientific">Apolygus lucorum</name>
    <name type="common">Small green plant bug</name>
    <name type="synonym">Lygocoris lucorum</name>
    <dbReference type="NCBI Taxonomy" id="248454"/>
    <lineage>
        <taxon>Eukaryota</taxon>
        <taxon>Metazoa</taxon>
        <taxon>Ecdysozoa</taxon>
        <taxon>Arthropoda</taxon>
        <taxon>Hexapoda</taxon>
        <taxon>Insecta</taxon>
        <taxon>Pterygota</taxon>
        <taxon>Neoptera</taxon>
        <taxon>Paraneoptera</taxon>
        <taxon>Hemiptera</taxon>
        <taxon>Heteroptera</taxon>
        <taxon>Panheteroptera</taxon>
        <taxon>Cimicomorpha</taxon>
        <taxon>Miridae</taxon>
        <taxon>Mirini</taxon>
        <taxon>Apolygus</taxon>
    </lineage>
</organism>
<gene>
    <name evidence="1" type="ORF">GE061_007901</name>
</gene>
<name>A0A6A4J2V4_APOLU</name>
<dbReference type="OrthoDB" id="6606502at2759"/>
<keyword evidence="2" id="KW-1185">Reference proteome</keyword>
<dbReference type="Proteomes" id="UP000466442">
    <property type="component" value="Linkage Group LG16"/>
</dbReference>